<evidence type="ECO:0000313" key="13">
    <source>
        <dbReference type="Proteomes" id="UP000886595"/>
    </source>
</evidence>
<evidence type="ECO:0000256" key="6">
    <source>
        <dbReference type="ARBA" id="ARBA00022679"/>
    </source>
</evidence>
<dbReference type="InterPro" id="IPR058678">
    <property type="entry name" value="ARM_PUB"/>
</dbReference>
<dbReference type="GO" id="GO:0070696">
    <property type="term" value="F:transmembrane receptor protein serine/threonine kinase binding"/>
    <property type="evidence" value="ECO:0007669"/>
    <property type="project" value="UniProtKB-ARBA"/>
</dbReference>
<feature type="region of interest" description="Disordered" evidence="10">
    <location>
        <begin position="1158"/>
        <end position="1177"/>
    </location>
</feature>
<organism evidence="12 13">
    <name type="scientific">Brassica carinata</name>
    <name type="common">Ethiopian mustard</name>
    <name type="synonym">Abyssinian cabbage</name>
    <dbReference type="NCBI Taxonomy" id="52824"/>
    <lineage>
        <taxon>Eukaryota</taxon>
        <taxon>Viridiplantae</taxon>
        <taxon>Streptophyta</taxon>
        <taxon>Embryophyta</taxon>
        <taxon>Tracheophyta</taxon>
        <taxon>Spermatophyta</taxon>
        <taxon>Magnoliopsida</taxon>
        <taxon>eudicotyledons</taxon>
        <taxon>Gunneridae</taxon>
        <taxon>Pentapetalae</taxon>
        <taxon>rosids</taxon>
        <taxon>malvids</taxon>
        <taxon>Brassicales</taxon>
        <taxon>Brassicaceae</taxon>
        <taxon>Brassiceae</taxon>
        <taxon>Brassica</taxon>
    </lineage>
</organism>
<dbReference type="InterPro" id="IPR002938">
    <property type="entry name" value="FAD-bd"/>
</dbReference>
<accession>A0A8X7Q9Q0</accession>
<dbReference type="GO" id="GO:0071949">
    <property type="term" value="F:FAD binding"/>
    <property type="evidence" value="ECO:0007669"/>
    <property type="project" value="InterPro"/>
</dbReference>
<dbReference type="InterPro" id="IPR045210">
    <property type="entry name" value="RING-Ubox_PUB"/>
</dbReference>
<comment type="caution">
    <text evidence="12">The sequence shown here is derived from an EMBL/GenBank/DDBJ whole genome shotgun (WGS) entry which is preliminary data.</text>
</comment>
<feature type="region of interest" description="Disordered" evidence="10">
    <location>
        <begin position="121"/>
        <end position="140"/>
    </location>
</feature>
<dbReference type="InterPro" id="IPR050641">
    <property type="entry name" value="RIFMO-like"/>
</dbReference>
<dbReference type="InterPro" id="IPR036188">
    <property type="entry name" value="FAD/NAD-bd_sf"/>
</dbReference>
<dbReference type="Gene3D" id="1.25.10.10">
    <property type="entry name" value="Leucine-rich Repeat Variant"/>
    <property type="match status" value="2"/>
</dbReference>
<comment type="catalytic activity">
    <reaction evidence="1">
        <text>S-ubiquitinyl-[E2 ubiquitin-conjugating enzyme]-L-cysteine + [acceptor protein]-L-lysine = [E2 ubiquitin-conjugating enzyme]-L-cysteine + N(6)-ubiquitinyl-[acceptor protein]-L-lysine.</text>
        <dbReference type="EC" id="2.3.2.27"/>
    </reaction>
</comment>
<feature type="compositionally biased region" description="Basic and acidic residues" evidence="10">
    <location>
        <begin position="595"/>
        <end position="610"/>
    </location>
</feature>
<reference evidence="12 13" key="1">
    <citation type="submission" date="2020-02" db="EMBL/GenBank/DDBJ databases">
        <authorList>
            <person name="Ma Q."/>
            <person name="Huang Y."/>
            <person name="Song X."/>
            <person name="Pei D."/>
        </authorList>
    </citation>
    <scope>NUCLEOTIDE SEQUENCE [LARGE SCALE GENOMIC DNA]</scope>
    <source>
        <strain evidence="12">Sxm20200214</strain>
        <tissue evidence="12">Leaf</tissue>
    </source>
</reference>
<dbReference type="Pfam" id="PF25598">
    <property type="entry name" value="ARM_PUB"/>
    <property type="match status" value="1"/>
</dbReference>
<keyword evidence="7" id="KW-0677">Repeat</keyword>
<comment type="function">
    <text evidence="2">Functions as an E3 ubiquitin ligase.</text>
</comment>
<dbReference type="InterPro" id="IPR011989">
    <property type="entry name" value="ARM-like"/>
</dbReference>
<dbReference type="EC" id="2.3.2.27" evidence="4"/>
<dbReference type="OrthoDB" id="1716816at2759"/>
<feature type="compositionally biased region" description="Polar residues" evidence="10">
    <location>
        <begin position="264"/>
        <end position="276"/>
    </location>
</feature>
<dbReference type="InterPro" id="IPR016024">
    <property type="entry name" value="ARM-type_fold"/>
</dbReference>
<evidence type="ECO:0000256" key="7">
    <source>
        <dbReference type="ARBA" id="ARBA00022737"/>
    </source>
</evidence>
<evidence type="ECO:0000256" key="3">
    <source>
        <dbReference type="ARBA" id="ARBA00004906"/>
    </source>
</evidence>
<dbReference type="Gene3D" id="3.30.9.10">
    <property type="entry name" value="D-Amino Acid Oxidase, subunit A, domain 2"/>
    <property type="match status" value="1"/>
</dbReference>
<dbReference type="InterPro" id="IPR003613">
    <property type="entry name" value="Ubox_domain"/>
</dbReference>
<dbReference type="CDD" id="cd16664">
    <property type="entry name" value="RING-Ubox_PUB"/>
    <property type="match status" value="1"/>
</dbReference>
<comment type="pathway">
    <text evidence="3">Protein modification; protein ubiquitination.</text>
</comment>
<evidence type="ECO:0000313" key="12">
    <source>
        <dbReference type="EMBL" id="KAG2265648.1"/>
    </source>
</evidence>
<feature type="compositionally biased region" description="Polar residues" evidence="10">
    <location>
        <begin position="126"/>
        <end position="136"/>
    </location>
</feature>
<dbReference type="GO" id="GO:0016567">
    <property type="term" value="P:protein ubiquitination"/>
    <property type="evidence" value="ECO:0007669"/>
    <property type="project" value="InterPro"/>
</dbReference>
<protein>
    <recommendedName>
        <fullName evidence="4">RING-type E3 ubiquitin transferase</fullName>
        <ecNumber evidence="4">2.3.2.27</ecNumber>
    </recommendedName>
</protein>
<dbReference type="InterPro" id="IPR000225">
    <property type="entry name" value="Armadillo"/>
</dbReference>
<evidence type="ECO:0000256" key="8">
    <source>
        <dbReference type="ARBA" id="ARBA00022786"/>
    </source>
</evidence>
<dbReference type="PROSITE" id="PS51698">
    <property type="entry name" value="U_BOX"/>
    <property type="match status" value="1"/>
</dbReference>
<keyword evidence="13" id="KW-1185">Reference proteome</keyword>
<dbReference type="GO" id="GO:0016709">
    <property type="term" value="F:oxidoreductase activity, acting on paired donors, with incorporation or reduction of molecular oxygen, NAD(P)H as one donor, and incorporation of one atom of oxygen"/>
    <property type="evidence" value="ECO:0007669"/>
    <property type="project" value="UniProtKB-ARBA"/>
</dbReference>
<dbReference type="SUPFAM" id="SSF51905">
    <property type="entry name" value="FAD/NAD(P)-binding domain"/>
    <property type="match status" value="1"/>
</dbReference>
<evidence type="ECO:0000256" key="10">
    <source>
        <dbReference type="SAM" id="MobiDB-lite"/>
    </source>
</evidence>
<dbReference type="Proteomes" id="UP000886595">
    <property type="component" value="Unassembled WGS sequence"/>
</dbReference>
<dbReference type="Pfam" id="PF04564">
    <property type="entry name" value="U-box"/>
    <property type="match status" value="1"/>
</dbReference>
<evidence type="ECO:0000256" key="4">
    <source>
        <dbReference type="ARBA" id="ARBA00012483"/>
    </source>
</evidence>
<dbReference type="SMART" id="SM00185">
    <property type="entry name" value="ARM"/>
    <property type="match status" value="5"/>
</dbReference>
<dbReference type="PRINTS" id="PR00420">
    <property type="entry name" value="RNGMNOXGNASE"/>
</dbReference>
<keyword evidence="6" id="KW-0808">Transferase</keyword>
<dbReference type="GO" id="GO:0005739">
    <property type="term" value="C:mitochondrion"/>
    <property type="evidence" value="ECO:0007669"/>
    <property type="project" value="TreeGrafter"/>
</dbReference>
<dbReference type="PANTHER" id="PTHR43004:SF6">
    <property type="entry name" value="FAD_NAD(P)-BINDING OXIDOREDUCTASE FAMILY PROTEIN"/>
    <property type="match status" value="1"/>
</dbReference>
<dbReference type="GO" id="GO:0006744">
    <property type="term" value="P:ubiquinone biosynthetic process"/>
    <property type="evidence" value="ECO:0007669"/>
    <property type="project" value="TreeGrafter"/>
</dbReference>
<dbReference type="InterPro" id="IPR013083">
    <property type="entry name" value="Znf_RING/FYVE/PHD"/>
</dbReference>
<keyword evidence="8" id="KW-0833">Ubl conjugation pathway</keyword>
<feature type="non-terminal residue" evidence="12">
    <location>
        <position position="1"/>
    </location>
</feature>
<dbReference type="Gene3D" id="3.40.30.120">
    <property type="match status" value="1"/>
</dbReference>
<keyword evidence="5" id="KW-0285">Flavoprotein</keyword>
<dbReference type="SUPFAM" id="SSF48371">
    <property type="entry name" value="ARM repeat"/>
    <property type="match status" value="1"/>
</dbReference>
<dbReference type="Gene3D" id="3.30.40.10">
    <property type="entry name" value="Zinc/RING finger domain, C3HC4 (zinc finger)"/>
    <property type="match status" value="1"/>
</dbReference>
<feature type="domain" description="U-box" evidence="11">
    <location>
        <begin position="165"/>
        <end position="239"/>
    </location>
</feature>
<dbReference type="Gene3D" id="3.50.50.60">
    <property type="entry name" value="FAD/NAD(P)-binding domain"/>
    <property type="match status" value="1"/>
</dbReference>
<dbReference type="SUPFAM" id="SSF57850">
    <property type="entry name" value="RING/U-box"/>
    <property type="match status" value="1"/>
</dbReference>
<evidence type="ECO:0000256" key="1">
    <source>
        <dbReference type="ARBA" id="ARBA00000900"/>
    </source>
</evidence>
<dbReference type="SMART" id="SM00504">
    <property type="entry name" value="Ubox"/>
    <property type="match status" value="1"/>
</dbReference>
<dbReference type="Pfam" id="PF01494">
    <property type="entry name" value="FAD_binding_3"/>
    <property type="match status" value="1"/>
</dbReference>
<gene>
    <name evidence="12" type="ORF">Bca52824_072727</name>
</gene>
<dbReference type="FunFam" id="1.25.10.10:FF:000310">
    <property type="entry name" value="RING-type E3 ubiquitin transferase"/>
    <property type="match status" value="1"/>
</dbReference>
<sequence>RVEDIVPSSIGSQILEVVGELEHTKFLLDPSEKEVGDRIIALLQQGKKFDNATDNSELEIFHHAATRLSITSSRSALAERRALKKLIDRARAEEDKRKESIVAYLLHLMRKYSKLFRNEITDENDSQGSPPASPTGNEDRAHHAFGRQLSKFGSINFKKSGQAPTPPEELRCPISLQLMCDPVIIASGQTYERVCIEKWFGDGHNSCPKTQQQLPHLSLTPNYCVKGLIASWCEQNGISVPAEPPESLDLNYWRLALSDTESANSKSVDSKGSSTLKAPETVPLEERSTIDKEDVTVADEETSEINVLEKYQDILAMLEKEEDLAKKCKVVENVRLVLKDDEEARILMGANGFVEAFSRFLGSAVDENNAAAQETGAMALFNLAVNNNRNKELMLNSGVIPLLERMISCSHSQGPATALYLNLSCLEKAKPVIGSSQAVPFFVKLLVQVENTETQCQLDALHALYNLSTHSPNIPTLLSSNIIKTLQLLASTGDHLWIEKSLAVLLNLASSHEGKEEMISSQGMINTLATVLDTGDTIEQEQAVACLVILCTGSERCIQMVLQEGVIPSLVSISVNGSPRGRDKSQKLLMMFREQRQREQPSLNKEEAPRKSVSAPLPMSVSGSSFSSMALLGLIKRVSRISRNNSRVRVYPARYFQSRDLSSSNTFHGKDAKLPVLIVGAGPVGLVLSILLTKLGVKCALVDKATCFSKHPQAHFINNRSMEIFRKLDGLAGEIERSQPPVDLWRKFIYCTSLSGSTLGTVDHMQPQDFEKVVSPASVAHFSQYKLTSLMLKRLENLGFNVHSSKESDGLELDSVVAGKILMGHECVAIDANKESVTATVAFLKGGKRMERNIQCSLLVGADGAGSAVRRLTNVEMRGERDLQKLISVHFISRELGEYLINNRPGMLFFIFNTGGIGVLVAHDLLQGEFVLQIPYYPPQQSLSDFSTEMCRMLIFNLVGHELSDLDVADIKPWVMHAEVAEKFMCCENRVILAGDAAHRFPPAGGFGMNTGIQDAHNLAWKIAALVQGSAKSSILNTYETERRPIALFNTSLSIQNFRAAMSVPSALGLDPTIANSVHRFINKTVGSILPTGLQKAILDNVFAIGRAQLSESLLNESNPLGHQRLSRLKSIFDGGKSLQLQFPAEDLGFRYQEGAIVPDNESGAGDPEAPSGRRRDYVPCAEPGSRLPHMYVKVLSDSTREVIVSTLDLVSIDKVEFLLIISPLQESYELARATFKVANEFKVSVKVCVVWPSSSDDGVERESKSALAPCENVVDVMEVKEPNGEEASWWSICQMSERGSILVRPDEHIAWRMKSSVPLEPTLHMRDVFNIILGKQ</sequence>
<dbReference type="GO" id="GO:0061630">
    <property type="term" value="F:ubiquitin protein ligase activity"/>
    <property type="evidence" value="ECO:0007669"/>
    <property type="project" value="UniProtKB-EC"/>
</dbReference>
<name>A0A8X7Q9Q0_BRACI</name>
<dbReference type="FunFam" id="3.30.40.10:FF:000114">
    <property type="entry name" value="RING-type E3 ubiquitin transferase"/>
    <property type="match status" value="1"/>
</dbReference>
<feature type="region of interest" description="Disordered" evidence="10">
    <location>
        <begin position="264"/>
        <end position="287"/>
    </location>
</feature>
<proteinExistence type="predicted"/>
<evidence type="ECO:0000259" key="11">
    <source>
        <dbReference type="PROSITE" id="PS51698"/>
    </source>
</evidence>
<keyword evidence="9" id="KW-0274">FAD</keyword>
<dbReference type="PANTHER" id="PTHR43004">
    <property type="entry name" value="TRK SYSTEM POTASSIUM UPTAKE PROTEIN"/>
    <property type="match status" value="1"/>
</dbReference>
<feature type="region of interest" description="Disordered" evidence="10">
    <location>
        <begin position="595"/>
        <end position="617"/>
    </location>
</feature>
<evidence type="ECO:0000256" key="5">
    <source>
        <dbReference type="ARBA" id="ARBA00022630"/>
    </source>
</evidence>
<dbReference type="EMBL" id="JAAMPC010000014">
    <property type="protein sequence ID" value="KAG2265648.1"/>
    <property type="molecule type" value="Genomic_DNA"/>
</dbReference>
<evidence type="ECO:0000256" key="2">
    <source>
        <dbReference type="ARBA" id="ARBA00003861"/>
    </source>
</evidence>
<evidence type="ECO:0000256" key="9">
    <source>
        <dbReference type="ARBA" id="ARBA00022827"/>
    </source>
</evidence>